<evidence type="ECO:0000256" key="3">
    <source>
        <dbReference type="ARBA" id="ARBA00022833"/>
    </source>
</evidence>
<evidence type="ECO:0000313" key="6">
    <source>
        <dbReference type="EMBL" id="KAJ7955482.1"/>
    </source>
</evidence>
<evidence type="ECO:0000313" key="7">
    <source>
        <dbReference type="Proteomes" id="UP001163823"/>
    </source>
</evidence>
<reference evidence="6" key="1">
    <citation type="journal article" date="2023" name="Science">
        <title>Elucidation of the pathway for biosynthesis of saponin adjuvants from the soapbark tree.</title>
        <authorList>
            <person name="Reed J."/>
            <person name="Orme A."/>
            <person name="El-Demerdash A."/>
            <person name="Owen C."/>
            <person name="Martin L.B.B."/>
            <person name="Misra R.C."/>
            <person name="Kikuchi S."/>
            <person name="Rejzek M."/>
            <person name="Martin A.C."/>
            <person name="Harkess A."/>
            <person name="Leebens-Mack J."/>
            <person name="Louveau T."/>
            <person name="Stephenson M.J."/>
            <person name="Osbourn A."/>
        </authorList>
    </citation>
    <scope>NUCLEOTIDE SEQUENCE</scope>
    <source>
        <strain evidence="6">S10</strain>
    </source>
</reference>
<dbReference type="CDD" id="cd16454">
    <property type="entry name" value="RING-H2_PA-TM-RING"/>
    <property type="match status" value="1"/>
</dbReference>
<dbReference type="PANTHER" id="PTHR45931">
    <property type="entry name" value="SI:CH211-59O9.10"/>
    <property type="match status" value="1"/>
</dbReference>
<keyword evidence="2 4" id="KW-0863">Zinc-finger</keyword>
<dbReference type="SMART" id="SM00184">
    <property type="entry name" value="RING"/>
    <property type="match status" value="1"/>
</dbReference>
<evidence type="ECO:0000256" key="1">
    <source>
        <dbReference type="ARBA" id="ARBA00022723"/>
    </source>
</evidence>
<dbReference type="GO" id="GO:0061630">
    <property type="term" value="F:ubiquitin protein ligase activity"/>
    <property type="evidence" value="ECO:0007669"/>
    <property type="project" value="TreeGrafter"/>
</dbReference>
<evidence type="ECO:0000256" key="2">
    <source>
        <dbReference type="ARBA" id="ARBA00022771"/>
    </source>
</evidence>
<dbReference type="PROSITE" id="PS50089">
    <property type="entry name" value="ZF_RING_2"/>
    <property type="match status" value="1"/>
</dbReference>
<keyword evidence="7" id="KW-1185">Reference proteome</keyword>
<dbReference type="GO" id="GO:0008270">
    <property type="term" value="F:zinc ion binding"/>
    <property type="evidence" value="ECO:0007669"/>
    <property type="project" value="UniProtKB-KW"/>
</dbReference>
<dbReference type="GO" id="GO:0006511">
    <property type="term" value="P:ubiquitin-dependent protein catabolic process"/>
    <property type="evidence" value="ECO:0007669"/>
    <property type="project" value="TreeGrafter"/>
</dbReference>
<name>A0AAD7PHP7_QUISA</name>
<evidence type="ECO:0000256" key="4">
    <source>
        <dbReference type="PROSITE-ProRule" id="PRU00175"/>
    </source>
</evidence>
<dbReference type="SUPFAM" id="SSF57850">
    <property type="entry name" value="RING/U-box"/>
    <property type="match status" value="1"/>
</dbReference>
<accession>A0AAD7PHP7</accession>
<dbReference type="InterPro" id="IPR013083">
    <property type="entry name" value="Znf_RING/FYVE/PHD"/>
</dbReference>
<sequence length="144" mass="16584">MGKRKTNLFRDEFDDSKFRLVLCEQLGSLQVSLEQEQQESVLETIISEAGSNDNILVMIREIVVQELRYGTMEMVFGIEMLTIDTGLDQMRIRTTECAICIAEFEVKGEAAKLPCLHVYHRDCISKWLQRNPSCPMCRFKLSSN</sequence>
<keyword evidence="3" id="KW-0862">Zinc</keyword>
<comment type="caution">
    <text evidence="6">The sequence shown here is derived from an EMBL/GenBank/DDBJ whole genome shotgun (WGS) entry which is preliminary data.</text>
</comment>
<dbReference type="PANTHER" id="PTHR45931:SF3">
    <property type="entry name" value="RING ZINC FINGER-CONTAINING PROTEIN"/>
    <property type="match status" value="1"/>
</dbReference>
<dbReference type="InterPro" id="IPR001841">
    <property type="entry name" value="Znf_RING"/>
</dbReference>
<dbReference type="Pfam" id="PF13639">
    <property type="entry name" value="zf-RING_2"/>
    <property type="match status" value="1"/>
</dbReference>
<dbReference type="GO" id="GO:0005634">
    <property type="term" value="C:nucleus"/>
    <property type="evidence" value="ECO:0007669"/>
    <property type="project" value="TreeGrafter"/>
</dbReference>
<dbReference type="EMBL" id="JARAOO010000009">
    <property type="protein sequence ID" value="KAJ7955482.1"/>
    <property type="molecule type" value="Genomic_DNA"/>
</dbReference>
<evidence type="ECO:0000259" key="5">
    <source>
        <dbReference type="PROSITE" id="PS50089"/>
    </source>
</evidence>
<dbReference type="Gene3D" id="3.30.40.10">
    <property type="entry name" value="Zinc/RING finger domain, C3HC4 (zinc finger)"/>
    <property type="match status" value="1"/>
</dbReference>
<proteinExistence type="predicted"/>
<dbReference type="KEGG" id="qsa:O6P43_022066"/>
<feature type="domain" description="RING-type" evidence="5">
    <location>
        <begin position="97"/>
        <end position="138"/>
    </location>
</feature>
<organism evidence="6 7">
    <name type="scientific">Quillaja saponaria</name>
    <name type="common">Soap bark tree</name>
    <dbReference type="NCBI Taxonomy" id="32244"/>
    <lineage>
        <taxon>Eukaryota</taxon>
        <taxon>Viridiplantae</taxon>
        <taxon>Streptophyta</taxon>
        <taxon>Embryophyta</taxon>
        <taxon>Tracheophyta</taxon>
        <taxon>Spermatophyta</taxon>
        <taxon>Magnoliopsida</taxon>
        <taxon>eudicotyledons</taxon>
        <taxon>Gunneridae</taxon>
        <taxon>Pentapetalae</taxon>
        <taxon>rosids</taxon>
        <taxon>fabids</taxon>
        <taxon>Fabales</taxon>
        <taxon>Quillajaceae</taxon>
        <taxon>Quillaja</taxon>
    </lineage>
</organism>
<dbReference type="Proteomes" id="UP001163823">
    <property type="component" value="Chromosome 9"/>
</dbReference>
<dbReference type="InterPro" id="IPR051834">
    <property type="entry name" value="RING_finger_E3_ligase"/>
</dbReference>
<protein>
    <submittedName>
        <fullName evidence="6">RING/U-box superfamily protein</fullName>
    </submittedName>
</protein>
<gene>
    <name evidence="6" type="ORF">O6P43_022066</name>
</gene>
<keyword evidence="1" id="KW-0479">Metal-binding</keyword>
<dbReference type="AlphaFoldDB" id="A0AAD7PHP7"/>